<name>A0A0A2F582_9PORP</name>
<dbReference type="InterPro" id="IPR029039">
    <property type="entry name" value="Flavoprotein-like_sf"/>
</dbReference>
<keyword evidence="2" id="KW-0732">Signal</keyword>
<dbReference type="Proteomes" id="UP000030130">
    <property type="component" value="Unassembled WGS sequence"/>
</dbReference>
<dbReference type="PROSITE" id="PS50902">
    <property type="entry name" value="FLAVODOXIN_LIKE"/>
    <property type="match status" value="1"/>
</dbReference>
<dbReference type="EMBL" id="JRAI01000041">
    <property type="protein sequence ID" value="KGN86176.1"/>
    <property type="molecule type" value="Genomic_DNA"/>
</dbReference>
<organism evidence="4 5">
    <name type="scientific">Porphyromonas gulae</name>
    <dbReference type="NCBI Taxonomy" id="111105"/>
    <lineage>
        <taxon>Bacteria</taxon>
        <taxon>Pseudomonadati</taxon>
        <taxon>Bacteroidota</taxon>
        <taxon>Bacteroidia</taxon>
        <taxon>Bacteroidales</taxon>
        <taxon>Porphyromonadaceae</taxon>
        <taxon>Porphyromonas</taxon>
    </lineage>
</organism>
<dbReference type="STRING" id="111105.HR09_08920"/>
<dbReference type="Gene3D" id="3.40.50.360">
    <property type="match status" value="1"/>
</dbReference>
<dbReference type="PANTHER" id="PTHR39201">
    <property type="entry name" value="EXPORTED PROTEIN-RELATED"/>
    <property type="match status" value="1"/>
</dbReference>
<protein>
    <submittedName>
        <fullName evidence="4">Flavodoxin</fullName>
    </submittedName>
</protein>
<dbReference type="SUPFAM" id="SSF52218">
    <property type="entry name" value="Flavoproteins"/>
    <property type="match status" value="1"/>
</dbReference>
<dbReference type="OrthoDB" id="9806505at2"/>
<feature type="chain" id="PRO_5001986606" evidence="2">
    <location>
        <begin position="23"/>
        <end position="186"/>
    </location>
</feature>
<dbReference type="PROSITE" id="PS00201">
    <property type="entry name" value="FLAVODOXIN"/>
    <property type="match status" value="1"/>
</dbReference>
<gene>
    <name evidence="4" type="ORF">HR08_04545</name>
</gene>
<dbReference type="InterPro" id="IPR008254">
    <property type="entry name" value="Flavodoxin/NO_synth"/>
</dbReference>
<dbReference type="Pfam" id="PF12682">
    <property type="entry name" value="Flavodoxin_4"/>
    <property type="match status" value="1"/>
</dbReference>
<accession>A0A0A2F582</accession>
<comment type="caution">
    <text evidence="4">The sequence shown here is derived from an EMBL/GenBank/DDBJ whole genome shotgun (WGS) entry which is preliminary data.</text>
</comment>
<dbReference type="AlphaFoldDB" id="A0A0A2F582"/>
<reference evidence="4 5" key="1">
    <citation type="submission" date="2014-08" db="EMBL/GenBank/DDBJ databases">
        <title>Porphyromonas gulae strain:COT-052_OH1451 Genome sequencing.</title>
        <authorList>
            <person name="Wallis C."/>
            <person name="Deusch O."/>
            <person name="O'Flynn C."/>
            <person name="Davis I."/>
            <person name="Jospin G."/>
            <person name="Darling A.E."/>
            <person name="Coil D.A."/>
            <person name="Alexiev A."/>
            <person name="Horsfall A."/>
            <person name="Kirkwood N."/>
            <person name="Harris S."/>
            <person name="Eisen J.A."/>
        </authorList>
    </citation>
    <scope>NUCLEOTIDE SEQUENCE [LARGE SCALE GENOMIC DNA]</scope>
    <source>
        <strain evidence="5">COT-052 OH1451</strain>
    </source>
</reference>
<evidence type="ECO:0000256" key="1">
    <source>
        <dbReference type="ARBA" id="ARBA00001917"/>
    </source>
</evidence>
<feature type="signal peptide" evidence="2">
    <location>
        <begin position="1"/>
        <end position="22"/>
    </location>
</feature>
<evidence type="ECO:0000259" key="3">
    <source>
        <dbReference type="PROSITE" id="PS50902"/>
    </source>
</evidence>
<feature type="domain" description="Flavodoxin-like" evidence="3">
    <location>
        <begin position="30"/>
        <end position="186"/>
    </location>
</feature>
<evidence type="ECO:0000313" key="5">
    <source>
        <dbReference type="Proteomes" id="UP000030130"/>
    </source>
</evidence>
<comment type="cofactor">
    <cofactor evidence="1">
        <name>FMN</name>
        <dbReference type="ChEBI" id="CHEBI:58210"/>
    </cofactor>
</comment>
<dbReference type="InterPro" id="IPR001226">
    <property type="entry name" value="Flavodoxin_CS"/>
</dbReference>
<proteinExistence type="predicted"/>
<dbReference type="GO" id="GO:0010181">
    <property type="term" value="F:FMN binding"/>
    <property type="evidence" value="ECO:0007669"/>
    <property type="project" value="InterPro"/>
</dbReference>
<dbReference type="RefSeq" id="WP_039420759.1">
    <property type="nucleotide sequence ID" value="NZ_JRAI01000041.1"/>
</dbReference>
<sequence length="186" mass="20420">MKLRTFLFVIVAALAVAFGAEAQKKTAKKPLIVYYSHSGNTKAVAEHIQKATGGVLFRIEPEQAYPEDYKALVQQAKEELKKGFRPKLKKSVKDIADYDVVYIGSPNWIHTLAPAVMSFLDQHNLKGKTIIPFVTHGGGGMGKCLDEMKRLAPQATVLDGIVIDGKKAKESAEEVRNTLKALGQIK</sequence>
<dbReference type="eggNOG" id="COG0716">
    <property type="taxonomic scope" value="Bacteria"/>
</dbReference>
<evidence type="ECO:0000256" key="2">
    <source>
        <dbReference type="SAM" id="SignalP"/>
    </source>
</evidence>
<dbReference type="PANTHER" id="PTHR39201:SF1">
    <property type="entry name" value="FLAVODOXIN-LIKE DOMAIN-CONTAINING PROTEIN"/>
    <property type="match status" value="1"/>
</dbReference>
<dbReference type="GO" id="GO:0009055">
    <property type="term" value="F:electron transfer activity"/>
    <property type="evidence" value="ECO:0007669"/>
    <property type="project" value="InterPro"/>
</dbReference>
<evidence type="ECO:0000313" key="4">
    <source>
        <dbReference type="EMBL" id="KGN86176.1"/>
    </source>
</evidence>